<evidence type="ECO:0000313" key="2">
    <source>
        <dbReference type="EMBL" id="PNG99591.1"/>
    </source>
</evidence>
<feature type="non-terminal residue" evidence="2">
    <location>
        <position position="1"/>
    </location>
</feature>
<accession>A0A2J7ZH46</accession>
<organism evidence="2 3">
    <name type="scientific">Tetrabaena socialis</name>
    <dbReference type="NCBI Taxonomy" id="47790"/>
    <lineage>
        <taxon>Eukaryota</taxon>
        <taxon>Viridiplantae</taxon>
        <taxon>Chlorophyta</taxon>
        <taxon>core chlorophytes</taxon>
        <taxon>Chlorophyceae</taxon>
        <taxon>CS clade</taxon>
        <taxon>Chlamydomonadales</taxon>
        <taxon>Tetrabaenaceae</taxon>
        <taxon>Tetrabaena</taxon>
    </lineage>
</organism>
<dbReference type="OrthoDB" id="532422at2759"/>
<evidence type="ECO:0000256" key="1">
    <source>
        <dbReference type="SAM" id="MobiDB-lite"/>
    </source>
</evidence>
<name>A0A2J7ZH46_9CHLO</name>
<dbReference type="PANTHER" id="PTHR34407:SF1">
    <property type="entry name" value="SGNH HYDROLASE-TYPE ESTERASE DOMAIN-CONTAINING PROTEIN"/>
    <property type="match status" value="1"/>
</dbReference>
<reference evidence="2 3" key="1">
    <citation type="journal article" date="2017" name="Mol. Biol. Evol.">
        <title>The 4-celled Tetrabaena socialis nuclear genome reveals the essential components for genetic control of cell number at the origin of multicellularity in the volvocine lineage.</title>
        <authorList>
            <person name="Featherston J."/>
            <person name="Arakaki Y."/>
            <person name="Hanschen E.R."/>
            <person name="Ferris P.J."/>
            <person name="Michod R.E."/>
            <person name="Olson B.J.S.C."/>
            <person name="Nozaki H."/>
            <person name="Durand P.M."/>
        </authorList>
    </citation>
    <scope>NUCLEOTIDE SEQUENCE [LARGE SCALE GENOMIC DNA]</scope>
    <source>
        <strain evidence="2 3">NIES-571</strain>
    </source>
</reference>
<dbReference type="Proteomes" id="UP000236333">
    <property type="component" value="Unassembled WGS sequence"/>
</dbReference>
<sequence>LIDPAKGKQAAYSDAAAATSHLAGATFRATPASSSSAPEVPHSDLPRRHHHYVQQPQPDTVPTLLRAEGGGGDDRGPLGRRAYPELPAPNKFDGRRDMYGHMTYKPLTDTEQTKYGKAFDDSGRQGGRRSLPVPGSSDPAKGADLLQWRPEVRLGQFVPRGGLAQEGRARGATLRAISGRSLVVLAEGFEWVNEGTAVKPKPGYVATRPGARLQLRLDTDRSAVGSAADEKVHVYVHHLRSYQHMGSAKLSCASGCSCAEVVVDAHITEQASQVYMAELVASQSKECVVEVLPKSSSGEHKF</sequence>
<dbReference type="PANTHER" id="PTHR34407">
    <property type="entry name" value="EXPRESSED PROTEIN"/>
    <property type="match status" value="1"/>
</dbReference>
<evidence type="ECO:0000313" key="3">
    <source>
        <dbReference type="Proteomes" id="UP000236333"/>
    </source>
</evidence>
<proteinExistence type="predicted"/>
<gene>
    <name evidence="2" type="ORF">TSOC_014627</name>
</gene>
<keyword evidence="3" id="KW-1185">Reference proteome</keyword>
<dbReference type="EMBL" id="PGGS01002533">
    <property type="protein sequence ID" value="PNG99591.1"/>
    <property type="molecule type" value="Genomic_DNA"/>
</dbReference>
<feature type="region of interest" description="Disordered" evidence="1">
    <location>
        <begin position="116"/>
        <end position="140"/>
    </location>
</feature>
<feature type="region of interest" description="Disordered" evidence="1">
    <location>
        <begin position="28"/>
        <end position="97"/>
    </location>
</feature>
<dbReference type="AlphaFoldDB" id="A0A2J7ZH46"/>
<protein>
    <submittedName>
        <fullName evidence="2">Uncharacterized protein</fullName>
    </submittedName>
</protein>
<feature type="non-terminal residue" evidence="2">
    <location>
        <position position="302"/>
    </location>
</feature>
<comment type="caution">
    <text evidence="2">The sequence shown here is derived from an EMBL/GenBank/DDBJ whole genome shotgun (WGS) entry which is preliminary data.</text>
</comment>